<sequence length="167" mass="19230">MKKFSVFDLDIDYNAEPARILCEIPDICETNCFDSYEILSPNVSSLSDLCAKKLLSDVCMLQNISSQVPKSIHAYLLNKAISSRRTLSIAFLLKCYPYEKFVYPSPVNWNTWTVFCENFQRGKRDVDVIFRDNVEIILSTFCSLIREKRLNNPLCVVDMQYLSVGTD</sequence>
<name>A0A087TV36_STEMI</name>
<evidence type="ECO:0000313" key="1">
    <source>
        <dbReference type="EMBL" id="KFM68975.1"/>
    </source>
</evidence>
<gene>
    <name evidence="1" type="ORF">X975_05286</name>
</gene>
<keyword evidence="2" id="KW-1185">Reference proteome</keyword>
<reference evidence="1 2" key="1">
    <citation type="submission" date="2013-11" db="EMBL/GenBank/DDBJ databases">
        <title>Genome sequencing of Stegodyphus mimosarum.</title>
        <authorList>
            <person name="Bechsgaard J."/>
        </authorList>
    </citation>
    <scope>NUCLEOTIDE SEQUENCE [LARGE SCALE GENOMIC DNA]</scope>
</reference>
<protein>
    <submittedName>
        <fullName evidence="1">Uncharacterized protein</fullName>
    </submittedName>
</protein>
<organism evidence="1 2">
    <name type="scientific">Stegodyphus mimosarum</name>
    <name type="common">African social velvet spider</name>
    <dbReference type="NCBI Taxonomy" id="407821"/>
    <lineage>
        <taxon>Eukaryota</taxon>
        <taxon>Metazoa</taxon>
        <taxon>Ecdysozoa</taxon>
        <taxon>Arthropoda</taxon>
        <taxon>Chelicerata</taxon>
        <taxon>Arachnida</taxon>
        <taxon>Araneae</taxon>
        <taxon>Araneomorphae</taxon>
        <taxon>Entelegynae</taxon>
        <taxon>Eresoidea</taxon>
        <taxon>Eresidae</taxon>
        <taxon>Stegodyphus</taxon>
    </lineage>
</organism>
<accession>A0A087TV36</accession>
<feature type="non-terminal residue" evidence="1">
    <location>
        <position position="167"/>
    </location>
</feature>
<proteinExistence type="predicted"/>
<evidence type="ECO:0000313" key="2">
    <source>
        <dbReference type="Proteomes" id="UP000054359"/>
    </source>
</evidence>
<dbReference type="AlphaFoldDB" id="A0A087TV36"/>
<dbReference type="EMBL" id="KK116874">
    <property type="protein sequence ID" value="KFM68975.1"/>
    <property type="molecule type" value="Genomic_DNA"/>
</dbReference>
<dbReference type="Proteomes" id="UP000054359">
    <property type="component" value="Unassembled WGS sequence"/>
</dbReference>